<feature type="transmembrane region" description="Helical" evidence="5">
    <location>
        <begin position="101"/>
        <end position="121"/>
    </location>
</feature>
<protein>
    <recommendedName>
        <fullName evidence="8">Proton-coupled folate transporter</fullName>
    </recommendedName>
</protein>
<dbReference type="EMBL" id="CATQJA010002659">
    <property type="protein sequence ID" value="CAJ0580392.1"/>
    <property type="molecule type" value="Genomic_DNA"/>
</dbReference>
<accession>A0AA36D5V3</accession>
<reference evidence="6" key="1">
    <citation type="submission" date="2023-06" db="EMBL/GenBank/DDBJ databases">
        <authorList>
            <person name="Delattre M."/>
        </authorList>
    </citation>
    <scope>NUCLEOTIDE SEQUENCE</scope>
    <source>
        <strain evidence="6">AF72</strain>
    </source>
</reference>
<dbReference type="InterPro" id="IPR011701">
    <property type="entry name" value="MFS"/>
</dbReference>
<gene>
    <name evidence="6" type="ORF">MSPICULIGERA_LOCUS18590</name>
</gene>
<sequence>MPGLRTLLGNFTMEIPLALYMLTSFLRFPVFQNLIYEKVCMELRDDPNLCQNVSAYHDDKEIHEKFNHIYFLSTITLLIPSNVVVLFLGAACDIWSTKIPLLIPFTGLVFSTANYIFQAAYMESNVYWLLLSDAIFGVCGGYLGVIGTTMTYSVKATSQSHRSVRIAMMEGSIGLGGTIGYALSGTLRSAVGYTWSFVIHLILQVIGYIYIIAFAKELINQEEREPSLSESGEIGRSNNIIVHLIEVLHGFYRLITKPRQYRTLLWMCLSALALELLIFAGLMDIQYSFLRYTLGWGDKEYGWFSGLSYGLTTATVLLIYPYLKFRGWNDSLLGSLGLGLKIISLIVFAFIVALWMAYVVTVLTMANRFVSTGFRSFTSRLVEEAEQGKLFSLIVLLEGLTALAATSIYNNLYPKTLHIFPGMMILVSAAILLPSLAALLYSEYKIRKEGPRIAEDRRTTTSSLAALVGAQRLGGLALRGRHLRKRVDGHSYACK</sequence>
<dbReference type="SUPFAM" id="SSF103473">
    <property type="entry name" value="MFS general substrate transporter"/>
    <property type="match status" value="1"/>
</dbReference>
<evidence type="ECO:0000313" key="7">
    <source>
        <dbReference type="Proteomes" id="UP001177023"/>
    </source>
</evidence>
<comment type="subcellular location">
    <subcellularLocation>
        <location evidence="1">Membrane</location>
        <topology evidence="1">Multi-pass membrane protein</topology>
    </subcellularLocation>
</comment>
<evidence type="ECO:0000256" key="4">
    <source>
        <dbReference type="ARBA" id="ARBA00023136"/>
    </source>
</evidence>
<keyword evidence="2 5" id="KW-0812">Transmembrane</keyword>
<feature type="transmembrane region" description="Helical" evidence="5">
    <location>
        <begin position="69"/>
        <end position="89"/>
    </location>
</feature>
<keyword evidence="7" id="KW-1185">Reference proteome</keyword>
<keyword evidence="3 5" id="KW-1133">Transmembrane helix</keyword>
<feature type="transmembrane region" description="Helical" evidence="5">
    <location>
        <begin position="195"/>
        <end position="215"/>
    </location>
</feature>
<feature type="transmembrane region" description="Helical" evidence="5">
    <location>
        <begin position="303"/>
        <end position="323"/>
    </location>
</feature>
<feature type="non-terminal residue" evidence="6">
    <location>
        <position position="1"/>
    </location>
</feature>
<comment type="caution">
    <text evidence="6">The sequence shown here is derived from an EMBL/GenBank/DDBJ whole genome shotgun (WGS) entry which is preliminary data.</text>
</comment>
<organism evidence="6 7">
    <name type="scientific">Mesorhabditis spiculigera</name>
    <dbReference type="NCBI Taxonomy" id="96644"/>
    <lineage>
        <taxon>Eukaryota</taxon>
        <taxon>Metazoa</taxon>
        <taxon>Ecdysozoa</taxon>
        <taxon>Nematoda</taxon>
        <taxon>Chromadorea</taxon>
        <taxon>Rhabditida</taxon>
        <taxon>Rhabditina</taxon>
        <taxon>Rhabditomorpha</taxon>
        <taxon>Rhabditoidea</taxon>
        <taxon>Rhabditidae</taxon>
        <taxon>Mesorhabditinae</taxon>
        <taxon>Mesorhabditis</taxon>
    </lineage>
</organism>
<dbReference type="GO" id="GO:0016020">
    <property type="term" value="C:membrane"/>
    <property type="evidence" value="ECO:0007669"/>
    <property type="project" value="UniProtKB-SubCell"/>
</dbReference>
<feature type="transmembrane region" description="Helical" evidence="5">
    <location>
        <begin position="164"/>
        <end position="183"/>
    </location>
</feature>
<evidence type="ECO:0000256" key="5">
    <source>
        <dbReference type="SAM" id="Phobius"/>
    </source>
</evidence>
<dbReference type="PANTHER" id="PTHR23507">
    <property type="entry name" value="ZGC:174356"/>
    <property type="match status" value="1"/>
</dbReference>
<feature type="transmembrane region" description="Helical" evidence="5">
    <location>
        <begin position="127"/>
        <end position="152"/>
    </location>
</feature>
<dbReference type="AlphaFoldDB" id="A0AA36D5V3"/>
<dbReference type="InterPro" id="IPR036259">
    <property type="entry name" value="MFS_trans_sf"/>
</dbReference>
<proteinExistence type="predicted"/>
<evidence type="ECO:0000256" key="3">
    <source>
        <dbReference type="ARBA" id="ARBA00022989"/>
    </source>
</evidence>
<dbReference type="Proteomes" id="UP001177023">
    <property type="component" value="Unassembled WGS sequence"/>
</dbReference>
<dbReference type="GO" id="GO:0022857">
    <property type="term" value="F:transmembrane transporter activity"/>
    <property type="evidence" value="ECO:0007669"/>
    <property type="project" value="InterPro"/>
</dbReference>
<dbReference type="Gene3D" id="1.20.1250.20">
    <property type="entry name" value="MFS general substrate transporter like domains"/>
    <property type="match status" value="1"/>
</dbReference>
<dbReference type="Pfam" id="PF07690">
    <property type="entry name" value="MFS_1"/>
    <property type="match status" value="1"/>
</dbReference>
<feature type="transmembrane region" description="Helical" evidence="5">
    <location>
        <begin position="419"/>
        <end position="441"/>
    </location>
</feature>
<evidence type="ECO:0000256" key="1">
    <source>
        <dbReference type="ARBA" id="ARBA00004141"/>
    </source>
</evidence>
<feature type="transmembrane region" description="Helical" evidence="5">
    <location>
        <begin position="7"/>
        <end position="28"/>
    </location>
</feature>
<feature type="transmembrane region" description="Helical" evidence="5">
    <location>
        <begin position="343"/>
        <end position="370"/>
    </location>
</feature>
<evidence type="ECO:0000256" key="2">
    <source>
        <dbReference type="ARBA" id="ARBA00022692"/>
    </source>
</evidence>
<keyword evidence="4 5" id="KW-0472">Membrane</keyword>
<name>A0AA36D5V3_9BILA</name>
<dbReference type="PANTHER" id="PTHR23507:SF1">
    <property type="entry name" value="FI18259P1-RELATED"/>
    <property type="match status" value="1"/>
</dbReference>
<feature type="transmembrane region" description="Helical" evidence="5">
    <location>
        <begin position="263"/>
        <end position="283"/>
    </location>
</feature>
<evidence type="ECO:0008006" key="8">
    <source>
        <dbReference type="Google" id="ProtNLM"/>
    </source>
</evidence>
<evidence type="ECO:0000313" key="6">
    <source>
        <dbReference type="EMBL" id="CAJ0580392.1"/>
    </source>
</evidence>